<gene>
    <name evidence="1" type="ORF">M1L60_31600</name>
</gene>
<keyword evidence="2" id="KW-1185">Reference proteome</keyword>
<name>A0ABT1DW93_9ACTN</name>
<accession>A0ABT1DW93</accession>
<dbReference type="EMBL" id="JAMYJR010000035">
    <property type="protein sequence ID" value="MCO8275135.1"/>
    <property type="molecule type" value="Genomic_DNA"/>
</dbReference>
<comment type="caution">
    <text evidence="1">The sequence shown here is derived from an EMBL/GenBank/DDBJ whole genome shotgun (WGS) entry which is preliminary data.</text>
</comment>
<evidence type="ECO:0000313" key="1">
    <source>
        <dbReference type="EMBL" id="MCO8275135.1"/>
    </source>
</evidence>
<proteinExistence type="predicted"/>
<evidence type="ECO:0000313" key="2">
    <source>
        <dbReference type="Proteomes" id="UP001523369"/>
    </source>
</evidence>
<sequence>MRRSDNQTDSLEAAQLFAALDHGVPDLPMGLAPQDLWIAAAGTWGRYGSVVAVRRDPEENDALLSDVYLLERSPGGEWRAPDSRSGSGLPEWLLERHDGPLPEAHGSDLMDLSAQMACVGGRWLAELTVVASRAVTNVELRYGGEEIIVPVPPSGLVTLPGVVRSADDVAEFRGFDDAGRLRSVQHYLPLTEYDRKLGWPDASLWAQ</sequence>
<organism evidence="1 2">
    <name type="scientific">Paractinoplanes aksuensis</name>
    <dbReference type="NCBI Taxonomy" id="2939490"/>
    <lineage>
        <taxon>Bacteria</taxon>
        <taxon>Bacillati</taxon>
        <taxon>Actinomycetota</taxon>
        <taxon>Actinomycetes</taxon>
        <taxon>Micromonosporales</taxon>
        <taxon>Micromonosporaceae</taxon>
        <taxon>Paractinoplanes</taxon>
    </lineage>
</organism>
<reference evidence="1 2" key="1">
    <citation type="submission" date="2022-06" db="EMBL/GenBank/DDBJ databases">
        <title>New Species of the Genus Actinoplanes, ActinopZanes ferrugineus.</title>
        <authorList>
            <person name="Ding P."/>
        </authorList>
    </citation>
    <scope>NUCLEOTIDE SEQUENCE [LARGE SCALE GENOMIC DNA]</scope>
    <source>
        <strain evidence="1 2">TRM88003</strain>
    </source>
</reference>
<protein>
    <submittedName>
        <fullName evidence="1">Uncharacterized protein</fullName>
    </submittedName>
</protein>
<dbReference type="RefSeq" id="WP_253241202.1">
    <property type="nucleotide sequence ID" value="NZ_JAMYJR010000035.1"/>
</dbReference>
<dbReference type="Proteomes" id="UP001523369">
    <property type="component" value="Unassembled WGS sequence"/>
</dbReference>